<sequence length="499" mass="52881">MALTNITVLGSDGLRLDSSLVKVVLGKKGLSFNLSPQGLGSLLGATFTVTLPDAKGCFTLQGTTLTAQEGGSERVHIDAKVGILILGSCDFTATVQLSEELISPRVGMQPETLGSPTFYEENKSASASSARMISVSPEMEQDEATVPAGSNSEVQGDMVQPSDDVESSTGSRTEVTDKHDVNSTSGDRITIKSQPSIGSTIHVSNGEVISIFDDMPIPSSNISVKNGERISLPLVTSLNTSNGERVNLQSEPHFEGGVSVSQGSVSSVKRVFSISVANGGTVRNIGWRDGDGNTLDREVISSGLNVSISNTLVVNGGDIINSSGSECNERGMKPVDISVSSGETISVFRGIQEESEDIQSSFGCSVVLTGTAINGIIQDVTVPTIITDTSIVVGREFVKGLFSEIPNISLDSSIQLGVRLYSYDNKLLNVLSFTSAYFTLDGELTLYASLDSVNNIIHTVAKPSELQGLVRGKVYNMYVHTVDKAGYPSIVLSRKLRFY</sequence>
<gene>
    <name evidence="2" type="ORF">Arno162_76</name>
</gene>
<accession>A0A678ZZ99</accession>
<feature type="compositionally biased region" description="Polar residues" evidence="1">
    <location>
        <begin position="182"/>
        <end position="192"/>
    </location>
</feature>
<dbReference type="EMBL" id="MK290737">
    <property type="protein sequence ID" value="AZV02116.1"/>
    <property type="molecule type" value="Genomic_DNA"/>
</dbReference>
<organism evidence="2 3">
    <name type="scientific">Pectobacterium phage Arno162</name>
    <dbReference type="NCBI Taxonomy" id="2500577"/>
    <lineage>
        <taxon>Viruses</taxon>
        <taxon>Duplodnaviria</taxon>
        <taxon>Heunggongvirae</taxon>
        <taxon>Uroviricota</taxon>
        <taxon>Caudoviricetes</taxon>
        <taxon>Andersonviridae</taxon>
        <taxon>Andersonviridae incertae sedis</taxon>
        <taxon>Arnovirus</taxon>
        <taxon>Arnovirus arno162</taxon>
    </lineage>
</organism>
<evidence type="ECO:0000256" key="1">
    <source>
        <dbReference type="SAM" id="MobiDB-lite"/>
    </source>
</evidence>
<protein>
    <submittedName>
        <fullName evidence="2">Uncharacterized protein</fullName>
    </submittedName>
</protein>
<keyword evidence="3" id="KW-1185">Reference proteome</keyword>
<dbReference type="Proteomes" id="UP000430872">
    <property type="component" value="Segment"/>
</dbReference>
<proteinExistence type="predicted"/>
<evidence type="ECO:0000313" key="2">
    <source>
        <dbReference type="EMBL" id="AZV02116.1"/>
    </source>
</evidence>
<evidence type="ECO:0000313" key="3">
    <source>
        <dbReference type="Proteomes" id="UP000430872"/>
    </source>
</evidence>
<feature type="region of interest" description="Disordered" evidence="1">
    <location>
        <begin position="129"/>
        <end position="192"/>
    </location>
</feature>
<reference evidence="2 3" key="1">
    <citation type="submission" date="2018-12" db="EMBL/GenBank/DDBJ databases">
        <authorList>
            <person name="Shneider M.M."/>
            <person name="Kabilov M.R."/>
            <person name="Miroshnikov K.A."/>
        </authorList>
    </citation>
    <scope>NUCLEOTIDE SEQUENCE [LARGE SCALE GENOMIC DNA]</scope>
</reference>
<name>A0A678ZZ99_9CAUD</name>